<feature type="signal peptide" evidence="3">
    <location>
        <begin position="1"/>
        <end position="33"/>
    </location>
</feature>
<evidence type="ECO:0000256" key="1">
    <source>
        <dbReference type="ARBA" id="ARBA00005466"/>
    </source>
</evidence>
<gene>
    <name evidence="5" type="ORF">DFP72DRAFT_74719</name>
</gene>
<dbReference type="Proteomes" id="UP000521943">
    <property type="component" value="Unassembled WGS sequence"/>
</dbReference>
<dbReference type="PANTHER" id="PTHR13878:SF91">
    <property type="entry name" value="FAD BINDING DOMAIN PROTEIN (AFU_ORTHOLOGUE AFUA_6G12070)-RELATED"/>
    <property type="match status" value="1"/>
</dbReference>
<comment type="caution">
    <text evidence="5">The sequence shown here is derived from an EMBL/GenBank/DDBJ whole genome shotgun (WGS) entry which is preliminary data.</text>
</comment>
<organism evidence="5 6">
    <name type="scientific">Ephemerocybe angulata</name>
    <dbReference type="NCBI Taxonomy" id="980116"/>
    <lineage>
        <taxon>Eukaryota</taxon>
        <taxon>Fungi</taxon>
        <taxon>Dikarya</taxon>
        <taxon>Basidiomycota</taxon>
        <taxon>Agaricomycotina</taxon>
        <taxon>Agaricomycetes</taxon>
        <taxon>Agaricomycetidae</taxon>
        <taxon>Agaricales</taxon>
        <taxon>Agaricineae</taxon>
        <taxon>Psathyrellaceae</taxon>
        <taxon>Ephemerocybe</taxon>
    </lineage>
</organism>
<dbReference type="SUPFAM" id="SSF56176">
    <property type="entry name" value="FAD-binding/transporter-associated domain-like"/>
    <property type="match status" value="1"/>
</dbReference>
<evidence type="ECO:0000313" key="5">
    <source>
        <dbReference type="EMBL" id="KAF6760523.1"/>
    </source>
</evidence>
<evidence type="ECO:0000256" key="3">
    <source>
        <dbReference type="SAM" id="SignalP"/>
    </source>
</evidence>
<name>A0A8H6IAE9_9AGAR</name>
<keyword evidence="2" id="KW-0560">Oxidoreductase</keyword>
<dbReference type="InterPro" id="IPR016166">
    <property type="entry name" value="FAD-bd_PCMH"/>
</dbReference>
<feature type="domain" description="FAD-binding PCMH-type" evidence="4">
    <location>
        <begin position="135"/>
        <end position="320"/>
    </location>
</feature>
<dbReference type="InterPro" id="IPR016169">
    <property type="entry name" value="FAD-bd_PCMH_sub2"/>
</dbReference>
<accession>A0A8H6IAE9</accession>
<dbReference type="InterPro" id="IPR036318">
    <property type="entry name" value="FAD-bd_PCMH-like_sf"/>
</dbReference>
<evidence type="ECO:0000256" key="2">
    <source>
        <dbReference type="ARBA" id="ARBA00023002"/>
    </source>
</evidence>
<keyword evidence="3" id="KW-0732">Signal</keyword>
<dbReference type="InterPro" id="IPR012951">
    <property type="entry name" value="BBE"/>
</dbReference>
<evidence type="ECO:0000259" key="4">
    <source>
        <dbReference type="PROSITE" id="PS51387"/>
    </source>
</evidence>
<dbReference type="InterPro" id="IPR050432">
    <property type="entry name" value="FAD-linked_Oxidoreductases_BP"/>
</dbReference>
<dbReference type="AlphaFoldDB" id="A0A8H6IAE9"/>
<dbReference type="GO" id="GO:0016491">
    <property type="term" value="F:oxidoreductase activity"/>
    <property type="evidence" value="ECO:0007669"/>
    <property type="project" value="UniProtKB-KW"/>
</dbReference>
<keyword evidence="6" id="KW-1185">Reference proteome</keyword>
<evidence type="ECO:0000313" key="6">
    <source>
        <dbReference type="Proteomes" id="UP000521943"/>
    </source>
</evidence>
<comment type="similarity">
    <text evidence="1">Belongs to the oxygen-dependent FAD-linked oxidoreductase family.</text>
</comment>
<dbReference type="Pfam" id="PF01565">
    <property type="entry name" value="FAD_binding_4"/>
    <property type="match status" value="1"/>
</dbReference>
<dbReference type="Gene3D" id="3.30.465.10">
    <property type="match status" value="2"/>
</dbReference>
<proteinExistence type="inferred from homology"/>
<feature type="chain" id="PRO_5034856621" evidence="3">
    <location>
        <begin position="34"/>
        <end position="585"/>
    </location>
</feature>
<dbReference type="GO" id="GO:0071949">
    <property type="term" value="F:FAD binding"/>
    <property type="evidence" value="ECO:0007669"/>
    <property type="project" value="InterPro"/>
</dbReference>
<dbReference type="PANTHER" id="PTHR13878">
    <property type="entry name" value="GULONOLACTONE OXIDASE"/>
    <property type="match status" value="1"/>
</dbReference>
<dbReference type="InterPro" id="IPR006094">
    <property type="entry name" value="Oxid_FAD_bind_N"/>
</dbReference>
<protein>
    <submittedName>
        <fullName evidence="5">FAD binding domain-containing protein</fullName>
    </submittedName>
</protein>
<dbReference type="PROSITE" id="PS51387">
    <property type="entry name" value="FAD_PCMH"/>
    <property type="match status" value="1"/>
</dbReference>
<dbReference type="EMBL" id="JACGCI010000012">
    <property type="protein sequence ID" value="KAF6760523.1"/>
    <property type="molecule type" value="Genomic_DNA"/>
</dbReference>
<sequence length="585" mass="62657">MTKATTLEKSPTSIMKSLKALLPLLFLSQAVVSNSNSCKCLYGQSCWPSSDTFNSLASKLSQPLIRPLPPASPCYSLIPEDAPACSEAQANAHNGTWRSGVPGAYENSNFEAYIFPNNTVSACYFNTTLGGTCGQGSVPPLGVDARSPEDIQAAVNFAREHNLKLVVKNTGHDYLGRSAARDAFMIWTHHMKSIDFHDDFAPEGAPDTEKHEAVTLGAGVQWSEAYAAAAAQNKYVVGGISDTGSVGAAGGWILGGGHSAFSGKFGLGVDNVLQFTLVNAKGEHVTANAHTNPTLFWALRGGGGGTFGITTTVTYRTHPIVPVTVALASVNFTSPDAAQRGITEYIHTHVTLSDNQWGGYSFLTNSTLFFGYFAPNVSLPDANATITPLFDVLKEVGEEGTVTQLIPVESFYALLNLQVPNPAGPQVGNKVELSSRLLSRDTALNRAEETARTLLSLDFVAINYVGGGAVLQADPESAGLNPAWRNALAQVYIAEDWQDGDSADTIHAAQQRLRENTAILDRISTDSAAYLNEASLHEVDFKKAFWGPHYNRLKKIKNSVDPTGLFVVPRGVGSDDWDEEVVCRV</sequence>
<dbReference type="Pfam" id="PF08031">
    <property type="entry name" value="BBE"/>
    <property type="match status" value="1"/>
</dbReference>
<dbReference type="OrthoDB" id="9983560at2759"/>
<reference evidence="5 6" key="1">
    <citation type="submission" date="2020-07" db="EMBL/GenBank/DDBJ databases">
        <title>Comparative genomics of pyrophilous fungi reveals a link between fire events and developmental genes.</title>
        <authorList>
            <consortium name="DOE Joint Genome Institute"/>
            <person name="Steindorff A.S."/>
            <person name="Carver A."/>
            <person name="Calhoun S."/>
            <person name="Stillman K."/>
            <person name="Liu H."/>
            <person name="Lipzen A."/>
            <person name="Pangilinan J."/>
            <person name="Labutti K."/>
            <person name="Bruns T.D."/>
            <person name="Grigoriev I.V."/>
        </authorList>
    </citation>
    <scope>NUCLEOTIDE SEQUENCE [LARGE SCALE GENOMIC DNA]</scope>
    <source>
        <strain evidence="5 6">CBS 144469</strain>
    </source>
</reference>